<evidence type="ECO:0000313" key="8">
    <source>
        <dbReference type="EMBL" id="KIJ30510.1"/>
    </source>
</evidence>
<keyword evidence="4" id="KW-0812">Transmembrane</keyword>
<dbReference type="Pfam" id="PF01103">
    <property type="entry name" value="Omp85"/>
    <property type="match status" value="1"/>
</dbReference>
<evidence type="ECO:0000256" key="3">
    <source>
        <dbReference type="ARBA" id="ARBA00022452"/>
    </source>
</evidence>
<feature type="region of interest" description="Disordered" evidence="6">
    <location>
        <begin position="1"/>
        <end position="32"/>
    </location>
</feature>
<evidence type="ECO:0000256" key="6">
    <source>
        <dbReference type="SAM" id="MobiDB-lite"/>
    </source>
</evidence>
<sequence length="502" mass="55129">MLEDEEEVLKPDLRPPLVNTSAPQDKEPSTDDLDFFRKWQEARQQRRLKGEYESHVIRLTELVNSNLALPIRIREVRVLGADRTRSSFLEYIINPILADELSSTGEGSNTDTLEAALHKTRRISQVLLRSDIFTSITPTLERNRDALAEGQDVDIVVRCRERGRFFLKTATEIGNNEGTASMIGRLRNVFGGGENFEASLSLGSRTRHAFSAALTAPLGTDLRTIGTLSVFATERDLSTFSSCKEVLKGVKAAIRAPSLFGSHEFAYEAALRHIGDLKPEASISIREATGFTTKSALSHTFVRDTRDSAAVPSRGMYLKIFQELAGLGGDATFLKNEVDSQVARYIGHGYSLSISARGGLLYPLNPDRKTLFNDRFQLGGPFSLRSFKHNSMGPRDGDDSLGGEVYWAAGASIIGDLPLKPHWPVKTHIFVNAGRLDTLDRSAPLVDAVRSSLSRPSISAGIGLLYRFDPIRVEVNFAVPLVAAKSDGLQRGLQAGIGIDFL</sequence>
<comment type="subcellular location">
    <subcellularLocation>
        <location evidence="1">Mitochondrion outer membrane</location>
        <topology evidence="1">Multi-pass membrane protein</topology>
    </subcellularLocation>
</comment>
<evidence type="ECO:0000256" key="5">
    <source>
        <dbReference type="ARBA" id="ARBA00023136"/>
    </source>
</evidence>
<dbReference type="InterPro" id="IPR039910">
    <property type="entry name" value="D15-like"/>
</dbReference>
<evidence type="ECO:0000256" key="2">
    <source>
        <dbReference type="ARBA" id="ARBA00010913"/>
    </source>
</evidence>
<dbReference type="GO" id="GO:0045040">
    <property type="term" value="P:protein insertion into mitochondrial outer membrane"/>
    <property type="evidence" value="ECO:0007669"/>
    <property type="project" value="TreeGrafter"/>
</dbReference>
<keyword evidence="3" id="KW-1134">Transmembrane beta strand</keyword>
<feature type="domain" description="Bacterial surface antigen (D15)" evidence="7">
    <location>
        <begin position="188"/>
        <end position="501"/>
    </location>
</feature>
<reference evidence="8 9" key="1">
    <citation type="submission" date="2014-06" db="EMBL/GenBank/DDBJ databases">
        <title>Evolutionary Origins and Diversification of the Mycorrhizal Mutualists.</title>
        <authorList>
            <consortium name="DOE Joint Genome Institute"/>
            <consortium name="Mycorrhizal Genomics Consortium"/>
            <person name="Kohler A."/>
            <person name="Kuo A."/>
            <person name="Nagy L.G."/>
            <person name="Floudas D."/>
            <person name="Copeland A."/>
            <person name="Barry K.W."/>
            <person name="Cichocki N."/>
            <person name="Veneault-Fourrey C."/>
            <person name="LaButti K."/>
            <person name="Lindquist E.A."/>
            <person name="Lipzen A."/>
            <person name="Lundell T."/>
            <person name="Morin E."/>
            <person name="Murat C."/>
            <person name="Riley R."/>
            <person name="Ohm R."/>
            <person name="Sun H."/>
            <person name="Tunlid A."/>
            <person name="Henrissat B."/>
            <person name="Grigoriev I.V."/>
            <person name="Hibbett D.S."/>
            <person name="Martin F."/>
        </authorList>
    </citation>
    <scope>NUCLEOTIDE SEQUENCE [LARGE SCALE GENOMIC DNA]</scope>
    <source>
        <strain evidence="8 9">SS14</strain>
    </source>
</reference>
<dbReference type="HOGENOM" id="CLU_014798_3_1_1"/>
<organism evidence="8 9">
    <name type="scientific">Sphaerobolus stellatus (strain SS14)</name>
    <dbReference type="NCBI Taxonomy" id="990650"/>
    <lineage>
        <taxon>Eukaryota</taxon>
        <taxon>Fungi</taxon>
        <taxon>Dikarya</taxon>
        <taxon>Basidiomycota</taxon>
        <taxon>Agaricomycotina</taxon>
        <taxon>Agaricomycetes</taxon>
        <taxon>Phallomycetidae</taxon>
        <taxon>Geastrales</taxon>
        <taxon>Sphaerobolaceae</taxon>
        <taxon>Sphaerobolus</taxon>
    </lineage>
</organism>
<dbReference type="PANTHER" id="PTHR12815:SF18">
    <property type="entry name" value="SORTING AND ASSEMBLY MACHINERY COMPONENT 50 HOMOLOG"/>
    <property type="match status" value="1"/>
</dbReference>
<keyword evidence="9" id="KW-1185">Reference proteome</keyword>
<evidence type="ECO:0000313" key="9">
    <source>
        <dbReference type="Proteomes" id="UP000054279"/>
    </source>
</evidence>
<evidence type="ECO:0000256" key="1">
    <source>
        <dbReference type="ARBA" id="ARBA00004374"/>
    </source>
</evidence>
<proteinExistence type="inferred from homology"/>
<protein>
    <recommendedName>
        <fullName evidence="7">Bacterial surface antigen (D15) domain-containing protein</fullName>
    </recommendedName>
</protein>
<dbReference type="GO" id="GO:0005741">
    <property type="term" value="C:mitochondrial outer membrane"/>
    <property type="evidence" value="ECO:0007669"/>
    <property type="project" value="UniProtKB-SubCell"/>
</dbReference>
<dbReference type="PANTHER" id="PTHR12815">
    <property type="entry name" value="SORTING AND ASSEMBLY MACHINERY SAMM50 PROTEIN FAMILY MEMBER"/>
    <property type="match status" value="1"/>
</dbReference>
<evidence type="ECO:0000259" key="7">
    <source>
        <dbReference type="Pfam" id="PF01103"/>
    </source>
</evidence>
<dbReference type="InterPro" id="IPR000184">
    <property type="entry name" value="Bac_surfAg_D15"/>
</dbReference>
<gene>
    <name evidence="8" type="ORF">M422DRAFT_36524</name>
</gene>
<comment type="similarity">
    <text evidence="2">Belongs to the SAM50/omp85 family.</text>
</comment>
<dbReference type="EMBL" id="KN837260">
    <property type="protein sequence ID" value="KIJ30510.1"/>
    <property type="molecule type" value="Genomic_DNA"/>
</dbReference>
<dbReference type="Gene3D" id="2.40.160.50">
    <property type="entry name" value="membrane protein fhac: a member of the omp85/tpsb transporter family"/>
    <property type="match status" value="1"/>
</dbReference>
<evidence type="ECO:0000256" key="4">
    <source>
        <dbReference type="ARBA" id="ARBA00022692"/>
    </source>
</evidence>
<dbReference type="Proteomes" id="UP000054279">
    <property type="component" value="Unassembled WGS sequence"/>
</dbReference>
<name>A0A0C9UZH3_SPHS4</name>
<accession>A0A0C9UZH3</accession>
<dbReference type="AlphaFoldDB" id="A0A0C9UZH3"/>
<dbReference type="OrthoDB" id="1724197at2759"/>
<keyword evidence="5" id="KW-0472">Membrane</keyword>